<dbReference type="Gene3D" id="2.60.40.10">
    <property type="entry name" value="Immunoglobulins"/>
    <property type="match status" value="20"/>
</dbReference>
<evidence type="ECO:0000256" key="9">
    <source>
        <dbReference type="ARBA" id="ARBA00023319"/>
    </source>
</evidence>
<reference evidence="12" key="3">
    <citation type="submission" date="2025-09" db="UniProtKB">
        <authorList>
            <consortium name="Ensembl"/>
        </authorList>
    </citation>
    <scope>IDENTIFICATION</scope>
</reference>
<dbReference type="PANTHER" id="PTHR35971">
    <property type="entry name" value="SI:DKEY-31G6.6"/>
    <property type="match status" value="1"/>
</dbReference>
<feature type="domain" description="Ig-like" evidence="10">
    <location>
        <begin position="879"/>
        <end position="937"/>
    </location>
</feature>
<sequence length="1793" mass="200173">MKAGLMDQNLFGGAPRFLTRPKAFAVCVGKDATLSCTIVGNPTLLITWEKEKLRLTSGGRFKTVDDGNVYRLTIYDLTLEDSGQYMCRAKNNVGEAYACVTLHVGLPQEMVERAPVFMVKPTSARVSLGGDVVFHCRVAAYPEPKFDWDKDGRYLAETNRIKVTSDGDSSSLRIQSVRSLDSGTYTCRAQNSVGHGLSALGLDHGSAALVSQLPKSVFTRTCTVTEGKHAKLSCFVTGHPKPHIIWRKDGGNIGEGRRHIMYEDQAENFILKILYCKQSDNGLYTCNASNMAGQTYSAVLVIVKEPKVPFRRKLQDVEVQEKMTAMLLCEVPISASQASWFMEETRLEDSSKYCMEEEGTMRRLTIRNVTTNDDAVYICEMKEGSRTVAELTVLGNITKKLPRRTVVSVSDTVIFCVELEHPSSDAYWTRNGERLKPDTRISIACTLRQYTLTISHCQADDSGEVAFVAGDCKTSTRFSVAGEKHPPDPPIDVVVRNKSDSSITLHWSPPDSDRPVPIKGYMVERRKVGAQTWQRCNGMEISPFTEITIQNITEEASYQFRISAVNDYGQSQYMEVPGTFYLEPSAEVKTGLMNSTAISGEEASLSVDLSAVCSGFWSINGRLLRSGADYLITRQKTTHTLTIRTVLMEMNGAVVKFWEPGTSDSNILLLEFLILLCRSMIVPTEAQQAVFSNKESVQKEVKATLSQKATLSCEVSDPRTEVKWYKDGKLLTSTETVSMETKGRSRLLVVDKIEKKNAGEYTCEARAEKSSGKGEKERDRCPELKDHVFSVKATLSQKATLSCEVSDTKTEVKWYKDGKLLTSSKTVSMETKGKTRQLVIEKVEKKDAGEYTCEVGAEKLVYKIQVESVQKEVKATLSQKATLSCEVSDTKTEVKWYKDGKLLNPTKTVSMETEGQTRNLVIEKVEKKDGGEYTCEVGTEKLAFKIHVTGGKEEFFFSYMPSKEVKATLSQKTTLSCEVSDTKTEVKWYKDGKLLNPTKTVHMLSKGKTRQLVIENVEKKDAGEYTCEVGTQAAFSNMESVQQEVKATLSQKATLTCEVSDTKNEVKWYKNGKLLTTSKTVHMETKDKTRQLVLDVVEKKDAGEYTCEVGAEKAAFTNKESVQKEVKATLSQKATLSCEVSDTKTEVKWYKDGKLLTSSKTVQMETKGKTRQLVIEKVEKKDAGEYSCEVGAEKLAFKIEVAEPAFSNKESVQKEVKATLSQKVTLSCEVSDTKTEVKWYKDGKLLTSSKTVSMETKGKTRQLVIEKVEKKDAGEYSCEVGAEKLKIVLTTELTLESASVKWFRDGVELKECSKYDIKREGHSRTLIVKSTEVKDSGTYSCHTANDKSYIFHLFVVQLQPVATELGGTLTLTCEMNRALGDVLWRHNSCEVKPGGRFCVSTDGPKRVLTVTGMEKEDEGEYSCECKDDKTSAKVSTKAPRLMVNGLMPEVKAHEKETVTLEVELSQADVEGSWTRDSVKLKAGSNCRITALGKKHALTLSQIKMEDAGTIAFQAEGVKTSAKLIVTEPAAMISKPMEDVKAPEKEKATLVCEVSRTNAEVKWFKGDMELKPGKNFRIHSQGRTRSLLIHKCSQEDEGTYVCQTSDDNTSAKLTVHARDIKIVKKLEDVEVMEKESASFFCEISHDEVDCQWFRGDTKLKVSDNIKMRQDGEENIHILWLPCIDTVVIVTVELPAQFVKKLRDKLALYTHRGFLECQVSRASAKVKWYKNKKEIKPSKKHEISSEGIYRKLTINDVGSDDEDTYTCDAIDDKTSCKLLVEGNRRKSRTLSIVNM</sequence>
<dbReference type="InterPro" id="IPR036179">
    <property type="entry name" value="Ig-like_dom_sf"/>
</dbReference>
<dbReference type="InterPro" id="IPR036116">
    <property type="entry name" value="FN3_sf"/>
</dbReference>
<feature type="domain" description="Ig-like" evidence="10">
    <location>
        <begin position="683"/>
        <end position="779"/>
    </location>
</feature>
<keyword evidence="5" id="KW-0597">Phosphoprotein</keyword>
<keyword evidence="13" id="KW-1185">Reference proteome</keyword>
<dbReference type="FunFam" id="2.60.40.10:FF:000050">
    <property type="entry name" value="Titin isoform B"/>
    <property type="match status" value="1"/>
</dbReference>
<keyword evidence="7" id="KW-1015">Disulfide bond</keyword>
<feature type="domain" description="Ig-like" evidence="10">
    <location>
        <begin position="782"/>
        <end position="878"/>
    </location>
</feature>
<keyword evidence="4" id="KW-0963">Cytoplasm</keyword>
<dbReference type="InterPro" id="IPR013098">
    <property type="entry name" value="Ig_I-set"/>
</dbReference>
<dbReference type="PROSITE" id="PS50853">
    <property type="entry name" value="FN3"/>
    <property type="match status" value="1"/>
</dbReference>
<dbReference type="STRING" id="62062.ENSHHUP00000046204"/>
<evidence type="ECO:0000256" key="3">
    <source>
        <dbReference type="ARBA" id="ARBA00006692"/>
    </source>
</evidence>
<dbReference type="Pfam" id="PF00041">
    <property type="entry name" value="fn3"/>
    <property type="match status" value="1"/>
</dbReference>
<evidence type="ECO:0000256" key="7">
    <source>
        <dbReference type="ARBA" id="ARBA00023157"/>
    </source>
</evidence>
<feature type="domain" description="Ig-like" evidence="10">
    <location>
        <begin position="1528"/>
        <end position="1613"/>
    </location>
</feature>
<keyword evidence="9" id="KW-0393">Immunoglobulin domain</keyword>
<dbReference type="SMART" id="SM00406">
    <property type="entry name" value="IGv"/>
    <property type="match status" value="8"/>
</dbReference>
<feature type="domain" description="Ig-like" evidence="10">
    <location>
        <begin position="1131"/>
        <end position="1190"/>
    </location>
</feature>
<comment type="similarity">
    <text evidence="3">Belongs to the protein kinase superfamily. CAMK Ser/Thr protein kinase family.</text>
</comment>
<dbReference type="FunFam" id="2.60.40.10:FF:001066">
    <property type="entry name" value="Obscurin-like protein 1 isoform 3"/>
    <property type="match status" value="1"/>
</dbReference>
<dbReference type="GO" id="GO:0005634">
    <property type="term" value="C:nucleus"/>
    <property type="evidence" value="ECO:0007669"/>
    <property type="project" value="UniProtKB-SubCell"/>
</dbReference>
<dbReference type="SMART" id="SM00409">
    <property type="entry name" value="IG"/>
    <property type="match status" value="16"/>
</dbReference>
<dbReference type="InterPro" id="IPR007110">
    <property type="entry name" value="Ig-like_dom"/>
</dbReference>
<proteinExistence type="inferred from homology"/>
<dbReference type="GeneTree" id="ENSGT00940000154756"/>
<evidence type="ECO:0000259" key="11">
    <source>
        <dbReference type="PROSITE" id="PS50853"/>
    </source>
</evidence>
<feature type="domain" description="Ig-like" evidence="10">
    <location>
        <begin position="1051"/>
        <end position="1123"/>
    </location>
</feature>
<feature type="domain" description="Ig-like" evidence="10">
    <location>
        <begin position="1713"/>
        <end position="1789"/>
    </location>
</feature>
<protein>
    <submittedName>
        <fullName evidence="12">Obscurin, cytoskeletal calmodulin and titin-interacting RhoGEF b</fullName>
    </submittedName>
</protein>
<dbReference type="InterPro" id="IPR052385">
    <property type="entry name" value="Obscurin/Obscurin-like_Reg"/>
</dbReference>
<accession>A0A4W5N9D3</accession>
<keyword evidence="8" id="KW-0539">Nucleus</keyword>
<dbReference type="Ensembl" id="ENSHHUT00000047908.1">
    <property type="protein sequence ID" value="ENSHHUP00000046204.1"/>
    <property type="gene ID" value="ENSHHUG00000028118.1"/>
</dbReference>
<organism evidence="12 13">
    <name type="scientific">Hucho hucho</name>
    <name type="common">huchen</name>
    <dbReference type="NCBI Taxonomy" id="62062"/>
    <lineage>
        <taxon>Eukaryota</taxon>
        <taxon>Metazoa</taxon>
        <taxon>Chordata</taxon>
        <taxon>Craniata</taxon>
        <taxon>Vertebrata</taxon>
        <taxon>Euteleostomi</taxon>
        <taxon>Actinopterygii</taxon>
        <taxon>Neopterygii</taxon>
        <taxon>Teleostei</taxon>
        <taxon>Protacanthopterygii</taxon>
        <taxon>Salmoniformes</taxon>
        <taxon>Salmonidae</taxon>
        <taxon>Salmoninae</taxon>
        <taxon>Hucho</taxon>
    </lineage>
</organism>
<feature type="domain" description="Ig-like" evidence="10">
    <location>
        <begin position="15"/>
        <end position="101"/>
    </location>
</feature>
<evidence type="ECO:0000256" key="8">
    <source>
        <dbReference type="ARBA" id="ARBA00023242"/>
    </source>
</evidence>
<name>A0A4W5N9D3_9TELE</name>
<feature type="domain" description="Ig-like" evidence="10">
    <location>
        <begin position="1296"/>
        <end position="1345"/>
    </location>
</feature>
<evidence type="ECO:0000256" key="5">
    <source>
        <dbReference type="ARBA" id="ARBA00022553"/>
    </source>
</evidence>
<feature type="domain" description="Ig-like" evidence="10">
    <location>
        <begin position="1366"/>
        <end position="1435"/>
    </location>
</feature>
<evidence type="ECO:0000256" key="1">
    <source>
        <dbReference type="ARBA" id="ARBA00004123"/>
    </source>
</evidence>
<evidence type="ECO:0000256" key="2">
    <source>
        <dbReference type="ARBA" id="ARBA00004496"/>
    </source>
</evidence>
<dbReference type="SUPFAM" id="SSF48726">
    <property type="entry name" value="Immunoglobulin"/>
    <property type="match status" value="18"/>
</dbReference>
<dbReference type="FunFam" id="2.60.40.10:FF:000032">
    <property type="entry name" value="palladin isoform X1"/>
    <property type="match status" value="2"/>
</dbReference>
<reference evidence="12" key="2">
    <citation type="submission" date="2025-08" db="UniProtKB">
        <authorList>
            <consortium name="Ensembl"/>
        </authorList>
    </citation>
    <scope>IDENTIFICATION</scope>
</reference>
<dbReference type="CDD" id="cd00096">
    <property type="entry name" value="Ig"/>
    <property type="match status" value="2"/>
</dbReference>
<dbReference type="InterPro" id="IPR013783">
    <property type="entry name" value="Ig-like_fold"/>
</dbReference>
<dbReference type="SMART" id="SM00060">
    <property type="entry name" value="FN3"/>
    <property type="match status" value="1"/>
</dbReference>
<dbReference type="PANTHER" id="PTHR35971:SF4">
    <property type="entry name" value="OBSCURIN"/>
    <property type="match status" value="1"/>
</dbReference>
<feature type="domain" description="Ig-like" evidence="10">
    <location>
        <begin position="1204"/>
        <end position="1294"/>
    </location>
</feature>
<dbReference type="GO" id="GO:0005737">
    <property type="term" value="C:cytoplasm"/>
    <property type="evidence" value="ECO:0007669"/>
    <property type="project" value="UniProtKB-SubCell"/>
</dbReference>
<evidence type="ECO:0000259" key="10">
    <source>
        <dbReference type="PROSITE" id="PS50835"/>
    </source>
</evidence>
<dbReference type="PROSITE" id="PS50835">
    <property type="entry name" value="IG_LIKE"/>
    <property type="match status" value="15"/>
</dbReference>
<dbReference type="Pfam" id="PF07679">
    <property type="entry name" value="I-set"/>
    <property type="match status" value="18"/>
</dbReference>
<dbReference type="CDD" id="cd00063">
    <property type="entry name" value="FN3"/>
    <property type="match status" value="1"/>
</dbReference>
<dbReference type="Proteomes" id="UP000314982">
    <property type="component" value="Unassembled WGS sequence"/>
</dbReference>
<reference evidence="13" key="1">
    <citation type="submission" date="2018-06" db="EMBL/GenBank/DDBJ databases">
        <title>Genome assembly of Danube salmon.</title>
        <authorList>
            <person name="Macqueen D.J."/>
            <person name="Gundappa M.K."/>
        </authorList>
    </citation>
    <scope>NUCLEOTIDE SEQUENCE [LARGE SCALE GENOMIC DNA]</scope>
</reference>
<dbReference type="FunFam" id="2.60.40.10:FF:000214">
    <property type="entry name" value="titin isoform X1"/>
    <property type="match status" value="5"/>
</dbReference>
<dbReference type="InterPro" id="IPR003599">
    <property type="entry name" value="Ig_sub"/>
</dbReference>
<evidence type="ECO:0000256" key="6">
    <source>
        <dbReference type="ARBA" id="ARBA00022737"/>
    </source>
</evidence>
<evidence type="ECO:0000313" key="12">
    <source>
        <dbReference type="Ensembl" id="ENSHHUP00000046204.1"/>
    </source>
</evidence>
<keyword evidence="6" id="KW-0677">Repeat</keyword>
<evidence type="ECO:0000313" key="13">
    <source>
        <dbReference type="Proteomes" id="UP000314982"/>
    </source>
</evidence>
<dbReference type="FunFam" id="2.60.40.10:FF:001084">
    <property type="entry name" value="obscurin-like isoform X3"/>
    <property type="match status" value="1"/>
</dbReference>
<dbReference type="FunFam" id="2.60.40.10:FF:000502">
    <property type="entry name" value="obscurin-like protein 1 isoform X2"/>
    <property type="match status" value="1"/>
</dbReference>
<dbReference type="InterPro" id="IPR003598">
    <property type="entry name" value="Ig_sub2"/>
</dbReference>
<dbReference type="InterPro" id="IPR003961">
    <property type="entry name" value="FN3_dom"/>
</dbReference>
<dbReference type="SUPFAM" id="SSF49265">
    <property type="entry name" value="Fibronectin type III"/>
    <property type="match status" value="1"/>
</dbReference>
<dbReference type="SMART" id="SM00408">
    <property type="entry name" value="IGc2"/>
    <property type="match status" value="13"/>
</dbReference>
<feature type="domain" description="Ig-like" evidence="10">
    <location>
        <begin position="115"/>
        <end position="198"/>
    </location>
</feature>
<evidence type="ECO:0000256" key="4">
    <source>
        <dbReference type="ARBA" id="ARBA00022490"/>
    </source>
</evidence>
<feature type="domain" description="Fibronectin type-III" evidence="11">
    <location>
        <begin position="489"/>
        <end position="585"/>
    </location>
</feature>
<feature type="domain" description="Ig-like" evidence="10">
    <location>
        <begin position="953"/>
        <end position="1050"/>
    </location>
</feature>
<dbReference type="InterPro" id="IPR013106">
    <property type="entry name" value="Ig_V-set"/>
</dbReference>
<feature type="domain" description="Ig-like" evidence="10">
    <location>
        <begin position="214"/>
        <end position="297"/>
    </location>
</feature>
<comment type="subcellular location">
    <subcellularLocation>
        <location evidence="2">Cytoplasm</location>
    </subcellularLocation>
    <subcellularLocation>
        <location evidence="1">Nucleus</location>
    </subcellularLocation>
</comment>
<feature type="domain" description="Ig-like" evidence="10">
    <location>
        <begin position="306"/>
        <end position="389"/>
    </location>
</feature>